<reference evidence="1 2" key="1">
    <citation type="submission" date="2021-06" db="EMBL/GenBank/DDBJ databases">
        <authorList>
            <person name="Kallberg Y."/>
            <person name="Tangrot J."/>
            <person name="Rosling A."/>
        </authorList>
    </citation>
    <scope>NUCLEOTIDE SEQUENCE [LARGE SCALE GENOMIC DNA]</scope>
    <source>
        <strain evidence="1 2">120-4 pot B 10/14</strain>
    </source>
</reference>
<name>A0ABN7VQ60_GIGMA</name>
<evidence type="ECO:0000313" key="2">
    <source>
        <dbReference type="Proteomes" id="UP000789901"/>
    </source>
</evidence>
<sequence>QHLQGRDRIDETTIIPFHLKPTITCIYCEAKKFVSEPNCFCCNDGKVKLVNTETHTTLKNLFTRTDEIAYNNLFAFTSMGVHLDQHFANGKTGIYTFCAQGNMYYAIGSFLPPAEDSPKYLQLYIYDTEHKINNRLQIMPNLRKDTIELIKNILDEVNPYVANFQSAHRRGLLDSDKSLYDCMFEAKQFRSPYALHNLFSTILVFGEPINVRKIWNQNINAMSEDFIKKNIPEGQQYIDAVLKHIDHFLQQHDKNISDYDLPKITNIINKDLPKIILEELSIPVLSNDIKKLKH</sequence>
<dbReference type="PANTHER" id="PTHR45786">
    <property type="entry name" value="DNA BINDING PROTEIN-LIKE"/>
    <property type="match status" value="1"/>
</dbReference>
<organism evidence="1 2">
    <name type="scientific">Gigaspora margarita</name>
    <dbReference type="NCBI Taxonomy" id="4874"/>
    <lineage>
        <taxon>Eukaryota</taxon>
        <taxon>Fungi</taxon>
        <taxon>Fungi incertae sedis</taxon>
        <taxon>Mucoromycota</taxon>
        <taxon>Glomeromycotina</taxon>
        <taxon>Glomeromycetes</taxon>
        <taxon>Diversisporales</taxon>
        <taxon>Gigasporaceae</taxon>
        <taxon>Gigaspora</taxon>
    </lineage>
</organism>
<dbReference type="PANTHER" id="PTHR45786:SF74">
    <property type="entry name" value="ATP-DEPENDENT DNA HELICASE"/>
    <property type="match status" value="1"/>
</dbReference>
<gene>
    <name evidence="1" type="ORF">GMARGA_LOCUS20869</name>
</gene>
<protein>
    <submittedName>
        <fullName evidence="1">28086_t:CDS:1</fullName>
    </submittedName>
</protein>
<accession>A0ABN7VQ60</accession>
<comment type="caution">
    <text evidence="1">The sequence shown here is derived from an EMBL/GenBank/DDBJ whole genome shotgun (WGS) entry which is preliminary data.</text>
</comment>
<keyword evidence="2" id="KW-1185">Reference proteome</keyword>
<feature type="non-terminal residue" evidence="1">
    <location>
        <position position="1"/>
    </location>
</feature>
<proteinExistence type="predicted"/>
<evidence type="ECO:0000313" key="1">
    <source>
        <dbReference type="EMBL" id="CAG8788683.1"/>
    </source>
</evidence>
<dbReference type="EMBL" id="CAJVQB010018744">
    <property type="protein sequence ID" value="CAG8788683.1"/>
    <property type="molecule type" value="Genomic_DNA"/>
</dbReference>
<dbReference type="Proteomes" id="UP000789901">
    <property type="component" value="Unassembled WGS sequence"/>
</dbReference>